<dbReference type="AlphaFoldDB" id="A0A815V9H2"/>
<comment type="caution">
    <text evidence="1">The sequence shown here is derived from an EMBL/GenBank/DDBJ whole genome shotgun (WGS) entry which is preliminary data.</text>
</comment>
<proteinExistence type="predicted"/>
<reference evidence="1" key="1">
    <citation type="submission" date="2021-02" db="EMBL/GenBank/DDBJ databases">
        <authorList>
            <person name="Nowell W R."/>
        </authorList>
    </citation>
    <scope>NUCLEOTIDE SEQUENCE</scope>
</reference>
<evidence type="ECO:0000313" key="3">
    <source>
        <dbReference type="Proteomes" id="UP000663829"/>
    </source>
</evidence>
<dbReference type="EMBL" id="CAJNOQ010024229">
    <property type="protein sequence ID" value="CAF1525170.1"/>
    <property type="molecule type" value="Genomic_DNA"/>
</dbReference>
<dbReference type="Gene3D" id="3.30.70.1820">
    <property type="entry name" value="L1 transposable element, RRM domain"/>
    <property type="match status" value="1"/>
</dbReference>
<sequence length="189" mass="21984">MHKRSTASTKNSQLWSNNYEHLALHPSPLPGQLEEMMTNKIKNDPSLQQQISDIVKSNDNNISVAAESIVSLFTPVFQTFSDRLTSLEDKIDDLEGYNRTWCLRFHGFYEEKNENIVEKIASFTNKQLELSPTATENCHRIGPFKHGQHRPIIVRYVSRPTRQESLRSIYRLKRKNSKIFVVEDLTKKH</sequence>
<gene>
    <name evidence="1" type="ORF">GPM918_LOCUS37740</name>
    <name evidence="2" type="ORF">SRO942_LOCUS38513</name>
</gene>
<organism evidence="1 3">
    <name type="scientific">Didymodactylos carnosus</name>
    <dbReference type="NCBI Taxonomy" id="1234261"/>
    <lineage>
        <taxon>Eukaryota</taxon>
        <taxon>Metazoa</taxon>
        <taxon>Spiralia</taxon>
        <taxon>Gnathifera</taxon>
        <taxon>Rotifera</taxon>
        <taxon>Eurotatoria</taxon>
        <taxon>Bdelloidea</taxon>
        <taxon>Philodinida</taxon>
        <taxon>Philodinidae</taxon>
        <taxon>Didymodactylos</taxon>
    </lineage>
</organism>
<dbReference type="EMBL" id="CAJOBC010089787">
    <property type="protein sequence ID" value="CAF4384062.1"/>
    <property type="molecule type" value="Genomic_DNA"/>
</dbReference>
<evidence type="ECO:0000313" key="1">
    <source>
        <dbReference type="EMBL" id="CAF1525170.1"/>
    </source>
</evidence>
<dbReference type="OrthoDB" id="6725610at2759"/>
<evidence type="ECO:0000313" key="2">
    <source>
        <dbReference type="EMBL" id="CAF4384062.1"/>
    </source>
</evidence>
<dbReference type="Proteomes" id="UP000663829">
    <property type="component" value="Unassembled WGS sequence"/>
</dbReference>
<name>A0A815V9H2_9BILA</name>
<protein>
    <submittedName>
        <fullName evidence="1">Uncharacterized protein</fullName>
    </submittedName>
</protein>
<dbReference type="Proteomes" id="UP000681722">
    <property type="component" value="Unassembled WGS sequence"/>
</dbReference>
<accession>A0A815V9H2</accession>
<keyword evidence="3" id="KW-1185">Reference proteome</keyword>